<dbReference type="InterPro" id="IPR029058">
    <property type="entry name" value="AB_hydrolase_fold"/>
</dbReference>
<dbReference type="PANTHER" id="PTHR47751">
    <property type="entry name" value="SUPERFAMILY HYDROLASE, PUTATIVE (AFU_ORTHOLOGUE AFUA_2G16580)-RELATED"/>
    <property type="match status" value="1"/>
</dbReference>
<name>A0A402A1L7_9CHLR</name>
<organism evidence="3 4">
    <name type="scientific">Tengunoibacter tsumagoiensis</name>
    <dbReference type="NCBI Taxonomy" id="2014871"/>
    <lineage>
        <taxon>Bacteria</taxon>
        <taxon>Bacillati</taxon>
        <taxon>Chloroflexota</taxon>
        <taxon>Ktedonobacteria</taxon>
        <taxon>Ktedonobacterales</taxon>
        <taxon>Dictyobacteraceae</taxon>
        <taxon>Tengunoibacter</taxon>
    </lineage>
</organism>
<feature type="signal peptide" evidence="1">
    <location>
        <begin position="1"/>
        <end position="26"/>
    </location>
</feature>
<dbReference type="SUPFAM" id="SSF53474">
    <property type="entry name" value="alpha/beta-Hydrolases"/>
    <property type="match status" value="1"/>
</dbReference>
<protein>
    <recommendedName>
        <fullName evidence="2">AB hydrolase-1 domain-containing protein</fullName>
    </recommendedName>
</protein>
<reference evidence="4" key="1">
    <citation type="submission" date="2018-12" db="EMBL/GenBank/DDBJ databases">
        <title>Tengunoibacter tsumagoiensis gen. nov., sp. nov., Dictyobacter kobayashii sp. nov., D. alpinus sp. nov., and D. joshuensis sp. nov. and description of Dictyobacteraceae fam. nov. within the order Ktedonobacterales isolated from Tengu-no-mugimeshi.</title>
        <authorList>
            <person name="Wang C.M."/>
            <person name="Zheng Y."/>
            <person name="Sakai Y."/>
            <person name="Toyoda A."/>
            <person name="Minakuchi Y."/>
            <person name="Abe K."/>
            <person name="Yokota A."/>
            <person name="Yabe S."/>
        </authorList>
    </citation>
    <scope>NUCLEOTIDE SEQUENCE [LARGE SCALE GENOMIC DNA]</scope>
    <source>
        <strain evidence="4">Uno3</strain>
    </source>
</reference>
<gene>
    <name evidence="3" type="ORF">KTT_27600</name>
</gene>
<feature type="domain" description="AB hydrolase-1" evidence="2">
    <location>
        <begin position="90"/>
        <end position="201"/>
    </location>
</feature>
<dbReference type="RefSeq" id="WP_126580483.1">
    <property type="nucleotide sequence ID" value="NZ_BIFR01000001.1"/>
</dbReference>
<dbReference type="Proteomes" id="UP000287352">
    <property type="component" value="Unassembled WGS sequence"/>
</dbReference>
<dbReference type="OrthoDB" id="9776685at2"/>
<dbReference type="Gene3D" id="3.40.50.1820">
    <property type="entry name" value="alpha/beta hydrolase"/>
    <property type="match status" value="1"/>
</dbReference>
<feature type="chain" id="PRO_5019525108" description="AB hydrolase-1 domain-containing protein" evidence="1">
    <location>
        <begin position="27"/>
        <end position="264"/>
    </location>
</feature>
<keyword evidence="4" id="KW-1185">Reference proteome</keyword>
<dbReference type="EMBL" id="BIFR01000001">
    <property type="protein sequence ID" value="GCE12901.1"/>
    <property type="molecule type" value="Genomic_DNA"/>
</dbReference>
<comment type="caution">
    <text evidence="3">The sequence shown here is derived from an EMBL/GenBank/DDBJ whole genome shotgun (WGS) entry which is preliminary data.</text>
</comment>
<dbReference type="PROSITE" id="PS51257">
    <property type="entry name" value="PROKAR_LIPOPROTEIN"/>
    <property type="match status" value="1"/>
</dbReference>
<dbReference type="Pfam" id="PF00561">
    <property type="entry name" value="Abhydrolase_1"/>
    <property type="match status" value="1"/>
</dbReference>
<keyword evidence="1" id="KW-0732">Signal</keyword>
<dbReference type="AlphaFoldDB" id="A0A402A1L7"/>
<evidence type="ECO:0000256" key="1">
    <source>
        <dbReference type="SAM" id="SignalP"/>
    </source>
</evidence>
<dbReference type="PANTHER" id="PTHR47751:SF2">
    <property type="entry name" value="DLTD N-TERMINAL DOMAIN PROTEIN (AFU_ORTHOLOGUE AFUA_8G00380)-RELATED"/>
    <property type="match status" value="1"/>
</dbReference>
<dbReference type="InterPro" id="IPR051411">
    <property type="entry name" value="Polyketide_trans_af380"/>
</dbReference>
<dbReference type="InterPro" id="IPR000073">
    <property type="entry name" value="AB_hydrolase_1"/>
</dbReference>
<sequence length="264" mass="28878">MKHIRFLPFIALILLFISCNSSTVTTQPTPTTTSVARVTPTPTVPTVTPTPTFPTVPNQIVHFKTEDDMTLTGILYGTGKTGIICSHELHANKDIWSTNGFAQRIAAKGYMVLAYDFRGNGDSEGKGNPTKNETDLRAAVSFMRQQNVSSIVLIGSSMGGTATLKVAAHDKMTAIITLSAPQNFGSMVSDDEVRAIQAPKLFINSEDDRFSQETIHMADIASQPKDIHLYPGRLHGVALFDSEYDADVMQRIQNFLARYAPVNQ</sequence>
<proteinExistence type="predicted"/>
<evidence type="ECO:0000259" key="2">
    <source>
        <dbReference type="Pfam" id="PF00561"/>
    </source>
</evidence>
<accession>A0A402A1L7</accession>
<evidence type="ECO:0000313" key="4">
    <source>
        <dbReference type="Proteomes" id="UP000287352"/>
    </source>
</evidence>
<evidence type="ECO:0000313" key="3">
    <source>
        <dbReference type="EMBL" id="GCE12901.1"/>
    </source>
</evidence>